<name>A0ABU1S0H4_9FLAO</name>
<proteinExistence type="predicted"/>
<accession>A0ABU1S0H4</accession>
<keyword evidence="2" id="KW-1185">Reference proteome</keyword>
<gene>
    <name evidence="1" type="ORF">J2W95_001187</name>
</gene>
<evidence type="ECO:0000313" key="2">
    <source>
        <dbReference type="Proteomes" id="UP001261871"/>
    </source>
</evidence>
<protein>
    <submittedName>
        <fullName evidence="1">Uncharacterized protein</fullName>
    </submittedName>
</protein>
<comment type="caution">
    <text evidence="1">The sequence shown here is derived from an EMBL/GenBank/DDBJ whole genome shotgun (WGS) entry which is preliminary data.</text>
</comment>
<reference evidence="1 2" key="1">
    <citation type="submission" date="2023-07" db="EMBL/GenBank/DDBJ databases">
        <title>Sorghum-associated microbial communities from plants grown in Nebraska, USA.</title>
        <authorList>
            <person name="Schachtman D."/>
        </authorList>
    </citation>
    <scope>NUCLEOTIDE SEQUENCE [LARGE SCALE GENOMIC DNA]</scope>
    <source>
        <strain evidence="1 2">BE124</strain>
    </source>
</reference>
<dbReference type="EMBL" id="JAVDTX010000002">
    <property type="protein sequence ID" value="MDR6844496.1"/>
    <property type="molecule type" value="Genomic_DNA"/>
</dbReference>
<organism evidence="1 2">
    <name type="scientific">Flavobacterium granuli</name>
    <dbReference type="NCBI Taxonomy" id="280093"/>
    <lineage>
        <taxon>Bacteria</taxon>
        <taxon>Pseudomonadati</taxon>
        <taxon>Bacteroidota</taxon>
        <taxon>Flavobacteriia</taxon>
        <taxon>Flavobacteriales</taxon>
        <taxon>Flavobacteriaceae</taxon>
        <taxon>Flavobacterium</taxon>
    </lineage>
</organism>
<sequence length="138" mass="15447">MIKSTEKGKYGDARTGYKESLIETSIVSFTSLPNGRSYQIENYLVGDNGAKLLYGEQFSKFISNSELTALDSYIESLGVSFTKEVDGVIVELSSNEREWAKLPYGLLYFVKTDFILDENGSPTGLTVFMLLPEKWVLC</sequence>
<dbReference type="Proteomes" id="UP001261871">
    <property type="component" value="Unassembled WGS sequence"/>
</dbReference>
<evidence type="ECO:0000313" key="1">
    <source>
        <dbReference type="EMBL" id="MDR6844496.1"/>
    </source>
</evidence>
<dbReference type="RefSeq" id="WP_310004915.1">
    <property type="nucleotide sequence ID" value="NZ_JAVDTX010000002.1"/>
</dbReference>